<dbReference type="PANTHER" id="PTHR43135:SF3">
    <property type="entry name" value="ALPHA-D-RIBOSE 1-METHYLPHOSPHONATE 5-TRIPHOSPHATE DIPHOSPHATASE"/>
    <property type="match status" value="1"/>
</dbReference>
<accession>A0ABV6IZK0</accession>
<feature type="chain" id="PRO_5045730086" evidence="1">
    <location>
        <begin position="25"/>
        <end position="447"/>
    </location>
</feature>
<dbReference type="Proteomes" id="UP001589789">
    <property type="component" value="Unassembled WGS sequence"/>
</dbReference>
<organism evidence="3 4">
    <name type="scientific">Muricoccus vinaceus</name>
    <dbReference type="NCBI Taxonomy" id="424704"/>
    <lineage>
        <taxon>Bacteria</taxon>
        <taxon>Pseudomonadati</taxon>
        <taxon>Pseudomonadota</taxon>
        <taxon>Alphaproteobacteria</taxon>
        <taxon>Acetobacterales</taxon>
        <taxon>Roseomonadaceae</taxon>
        <taxon>Muricoccus</taxon>
    </lineage>
</organism>
<sequence length="447" mass="47674">MRLMRRSLLPLGFAVFAGSRPALADAPVALEGAEVFDGERRIGRATILVADGVIGAIGPSGSVAVPAGARRIDLAGRAVVPGLISAHSHVGNSAGAETGGRFYTRENVLAQLRQFAAYGVTTVTALGLGPAAFFDIREEVRRGGTDGADLLGAGMGVGVPDGTPPAGPMNLNDSQVARPGTPEEAREAIRAMARRRVDIVKLWVDDLNGTVPMMRPEIILAATEEAHAHRLRVAAHIHDLEQARIVVRSGVDIVAHGIRDKPVDAALVAAMRERNTWYIPTIQINEANYIYADRPELLADPFFGRALNAGLRAQFGDPEWRRSALAGAASSREEVAVNQRNLKALHAAGVRIGFGTDSGATAIRIPGFAEHRELELMVEAGLTPEQALRCATGQSAELLGLEDRGLLRQGRRADLLVLDADPQADIRNIHRIRAVWQRGREVSGALG</sequence>
<dbReference type="InterPro" id="IPR006680">
    <property type="entry name" value="Amidohydro-rel"/>
</dbReference>
<dbReference type="EMBL" id="JBHLVZ010000091">
    <property type="protein sequence ID" value="MFC0389037.1"/>
    <property type="molecule type" value="Genomic_DNA"/>
</dbReference>
<protein>
    <submittedName>
        <fullName evidence="3">Amidohydrolase family protein</fullName>
    </submittedName>
</protein>
<dbReference type="RefSeq" id="WP_377056029.1">
    <property type="nucleotide sequence ID" value="NZ_JBHLVZ010000091.1"/>
</dbReference>
<gene>
    <name evidence="3" type="ORF">ACFFIC_26325</name>
</gene>
<dbReference type="Gene3D" id="2.30.40.10">
    <property type="entry name" value="Urease, subunit C, domain 1"/>
    <property type="match status" value="1"/>
</dbReference>
<dbReference type="Gene3D" id="3.20.20.140">
    <property type="entry name" value="Metal-dependent hydrolases"/>
    <property type="match status" value="1"/>
</dbReference>
<keyword evidence="4" id="KW-1185">Reference proteome</keyword>
<proteinExistence type="predicted"/>
<evidence type="ECO:0000256" key="1">
    <source>
        <dbReference type="SAM" id="SignalP"/>
    </source>
</evidence>
<feature type="domain" description="Amidohydrolase-related" evidence="2">
    <location>
        <begin position="79"/>
        <end position="441"/>
    </location>
</feature>
<dbReference type="InterPro" id="IPR051781">
    <property type="entry name" value="Metallo-dep_Hydrolase"/>
</dbReference>
<dbReference type="Pfam" id="PF01979">
    <property type="entry name" value="Amidohydro_1"/>
    <property type="match status" value="1"/>
</dbReference>
<dbReference type="InterPro" id="IPR011059">
    <property type="entry name" value="Metal-dep_hydrolase_composite"/>
</dbReference>
<feature type="signal peptide" evidence="1">
    <location>
        <begin position="1"/>
        <end position="24"/>
    </location>
</feature>
<comment type="caution">
    <text evidence="3">The sequence shown here is derived from an EMBL/GenBank/DDBJ whole genome shotgun (WGS) entry which is preliminary data.</text>
</comment>
<reference evidence="3 4" key="1">
    <citation type="submission" date="2024-09" db="EMBL/GenBank/DDBJ databases">
        <authorList>
            <person name="Sun Q."/>
            <person name="Mori K."/>
        </authorList>
    </citation>
    <scope>NUCLEOTIDE SEQUENCE [LARGE SCALE GENOMIC DNA]</scope>
    <source>
        <strain evidence="3 4">CCM 7468</strain>
    </source>
</reference>
<evidence type="ECO:0000259" key="2">
    <source>
        <dbReference type="Pfam" id="PF01979"/>
    </source>
</evidence>
<keyword evidence="1" id="KW-0732">Signal</keyword>
<evidence type="ECO:0000313" key="4">
    <source>
        <dbReference type="Proteomes" id="UP001589789"/>
    </source>
</evidence>
<dbReference type="PANTHER" id="PTHR43135">
    <property type="entry name" value="ALPHA-D-RIBOSE 1-METHYLPHOSPHONATE 5-TRIPHOSPHATE DIPHOSPHATASE"/>
    <property type="match status" value="1"/>
</dbReference>
<evidence type="ECO:0000313" key="3">
    <source>
        <dbReference type="EMBL" id="MFC0389037.1"/>
    </source>
</evidence>
<dbReference type="SUPFAM" id="SSF51338">
    <property type="entry name" value="Composite domain of metallo-dependent hydrolases"/>
    <property type="match status" value="1"/>
</dbReference>
<dbReference type="InterPro" id="IPR032466">
    <property type="entry name" value="Metal_Hydrolase"/>
</dbReference>
<dbReference type="SUPFAM" id="SSF51556">
    <property type="entry name" value="Metallo-dependent hydrolases"/>
    <property type="match status" value="1"/>
</dbReference>
<name>A0ABV6IZK0_9PROT</name>